<evidence type="ECO:0000256" key="6">
    <source>
        <dbReference type="ARBA" id="ARBA00023004"/>
    </source>
</evidence>
<evidence type="ECO:0000256" key="1">
    <source>
        <dbReference type="ARBA" id="ARBA00004196"/>
    </source>
</evidence>
<reference evidence="10 11" key="1">
    <citation type="submission" date="2024-01" db="EMBL/GenBank/DDBJ databases">
        <title>novel species in genus Adlercreutzia.</title>
        <authorList>
            <person name="Liu X."/>
        </authorList>
    </citation>
    <scope>NUCLEOTIDE SEQUENCE [LARGE SCALE GENOMIC DNA]</scope>
    <source>
        <strain evidence="10 11">R7</strain>
    </source>
</reference>
<keyword evidence="3" id="KW-0349">Heme</keyword>
<evidence type="ECO:0000256" key="5">
    <source>
        <dbReference type="ARBA" id="ARBA00022982"/>
    </source>
</evidence>
<keyword evidence="6" id="KW-0408">Iron</keyword>
<dbReference type="Pfam" id="PF14537">
    <property type="entry name" value="Cytochrom_c3_2"/>
    <property type="match status" value="1"/>
</dbReference>
<dbReference type="Gene3D" id="1.10.1130.10">
    <property type="entry name" value="Flavocytochrome C3, Chain A"/>
    <property type="match status" value="1"/>
</dbReference>
<proteinExistence type="predicted"/>
<name>A0ABU6IHX5_9ACTN</name>
<evidence type="ECO:0000259" key="9">
    <source>
        <dbReference type="Pfam" id="PF14537"/>
    </source>
</evidence>
<comment type="subcellular location">
    <subcellularLocation>
        <location evidence="1">Cell envelope</location>
    </subcellularLocation>
</comment>
<keyword evidence="5" id="KW-0249">Electron transport</keyword>
<protein>
    <submittedName>
        <fullName evidence="10">Cytochrome c3 family protein</fullName>
    </submittedName>
</protein>
<evidence type="ECO:0000256" key="3">
    <source>
        <dbReference type="ARBA" id="ARBA00022617"/>
    </source>
</evidence>
<dbReference type="RefSeq" id="WP_326424578.1">
    <property type="nucleotide sequence ID" value="NZ_JAYMFF010000009.1"/>
</dbReference>
<dbReference type="EMBL" id="JAYMFF010000009">
    <property type="protein sequence ID" value="MEC4175963.1"/>
    <property type="molecule type" value="Genomic_DNA"/>
</dbReference>
<accession>A0ABU6IHX5</accession>
<evidence type="ECO:0000256" key="4">
    <source>
        <dbReference type="ARBA" id="ARBA00022723"/>
    </source>
</evidence>
<feature type="transmembrane region" description="Helical" evidence="8">
    <location>
        <begin position="39"/>
        <end position="58"/>
    </location>
</feature>
<keyword evidence="8" id="KW-0472">Membrane</keyword>
<keyword evidence="8" id="KW-1133">Transmembrane helix</keyword>
<sequence length="247" mass="26685">MSEETKVATEETAGAATTSAADSTTEATPKKKGKKKWPIVVGVVAAVVIVAGAGFWVWHEQPSFCNAICHTPMDPYNATYDQELHQTGVDKWGNEASTDAMLCVTHKATGATCMSCHVPQISEQVTEGMNWVTGNYVAPLEERSLEELVEARGIASEEFCLNSGCHVNDDGSVMTRDDLAQITADKKRNPHIGQHGEVECSECHKGHRASVMYCSNCHNDAELPEGWITAAEDKKLQKAFESGEAAA</sequence>
<dbReference type="InterPro" id="IPR012286">
    <property type="entry name" value="Tetrahaem_cytochrome"/>
</dbReference>
<feature type="compositionally biased region" description="Low complexity" evidence="7">
    <location>
        <begin position="10"/>
        <end position="27"/>
    </location>
</feature>
<keyword evidence="4" id="KW-0479">Metal-binding</keyword>
<feature type="domain" description="Tetrahaem cytochrome" evidence="9">
    <location>
        <begin position="175"/>
        <end position="219"/>
    </location>
</feature>
<feature type="region of interest" description="Disordered" evidence="7">
    <location>
        <begin position="1"/>
        <end position="32"/>
    </location>
</feature>
<evidence type="ECO:0000256" key="2">
    <source>
        <dbReference type="ARBA" id="ARBA00022448"/>
    </source>
</evidence>
<organism evidence="10 11">
    <name type="scientific">Adlercreutzia wanghongyangiae</name>
    <dbReference type="NCBI Taxonomy" id="3111451"/>
    <lineage>
        <taxon>Bacteria</taxon>
        <taxon>Bacillati</taxon>
        <taxon>Actinomycetota</taxon>
        <taxon>Coriobacteriia</taxon>
        <taxon>Eggerthellales</taxon>
        <taxon>Eggerthellaceae</taxon>
        <taxon>Adlercreutzia</taxon>
    </lineage>
</organism>
<evidence type="ECO:0000256" key="8">
    <source>
        <dbReference type="SAM" id="Phobius"/>
    </source>
</evidence>
<keyword evidence="11" id="KW-1185">Reference proteome</keyword>
<evidence type="ECO:0000313" key="11">
    <source>
        <dbReference type="Proteomes" id="UP001349994"/>
    </source>
</evidence>
<dbReference type="SUPFAM" id="SSF48695">
    <property type="entry name" value="Multiheme cytochromes"/>
    <property type="match status" value="1"/>
</dbReference>
<dbReference type="InterPro" id="IPR036280">
    <property type="entry name" value="Multihaem_cyt_sf"/>
</dbReference>
<evidence type="ECO:0000256" key="7">
    <source>
        <dbReference type="SAM" id="MobiDB-lite"/>
    </source>
</evidence>
<gene>
    <name evidence="10" type="ORF">VIN30_05835</name>
</gene>
<comment type="caution">
    <text evidence="10">The sequence shown here is derived from an EMBL/GenBank/DDBJ whole genome shotgun (WGS) entry which is preliminary data.</text>
</comment>
<keyword evidence="2" id="KW-0813">Transport</keyword>
<evidence type="ECO:0000313" key="10">
    <source>
        <dbReference type="EMBL" id="MEC4175963.1"/>
    </source>
</evidence>
<keyword evidence="8" id="KW-0812">Transmembrane</keyword>
<dbReference type="Proteomes" id="UP001349994">
    <property type="component" value="Unassembled WGS sequence"/>
</dbReference>